<accession>A0A9P4Q0B9</accession>
<name>A0A9P4Q0B9_9PEZI</name>
<dbReference type="EMBL" id="MU003891">
    <property type="protein sequence ID" value="KAF2716151.1"/>
    <property type="molecule type" value="Genomic_DNA"/>
</dbReference>
<keyword evidence="1" id="KW-0812">Transmembrane</keyword>
<proteinExistence type="predicted"/>
<feature type="transmembrane region" description="Helical" evidence="1">
    <location>
        <begin position="81"/>
        <end position="103"/>
    </location>
</feature>
<gene>
    <name evidence="2" type="ORF">K431DRAFT_289664</name>
</gene>
<evidence type="ECO:0000313" key="2">
    <source>
        <dbReference type="EMBL" id="KAF2716151.1"/>
    </source>
</evidence>
<dbReference type="AlphaFoldDB" id="A0A9P4Q0B9"/>
<sequence length="120" mass="12345">MSGGQQLVGMISKQGLYEADGKTLKDKVKAGFAHAVFNDIVIAASAYIWYLKRQAASEGLVGKVAGEEAGLAYLKADPVLVGAQVVLAGLLMFASSIGGALTYNYGVGFSAAKSGAKKTQ</sequence>
<organism evidence="2 3">
    <name type="scientific">Polychaeton citri CBS 116435</name>
    <dbReference type="NCBI Taxonomy" id="1314669"/>
    <lineage>
        <taxon>Eukaryota</taxon>
        <taxon>Fungi</taxon>
        <taxon>Dikarya</taxon>
        <taxon>Ascomycota</taxon>
        <taxon>Pezizomycotina</taxon>
        <taxon>Dothideomycetes</taxon>
        <taxon>Dothideomycetidae</taxon>
        <taxon>Capnodiales</taxon>
        <taxon>Capnodiaceae</taxon>
        <taxon>Polychaeton</taxon>
    </lineage>
</organism>
<keyword evidence="1" id="KW-0472">Membrane</keyword>
<feature type="transmembrane region" description="Helical" evidence="1">
    <location>
        <begin position="32"/>
        <end position="50"/>
    </location>
</feature>
<evidence type="ECO:0000256" key="1">
    <source>
        <dbReference type="SAM" id="Phobius"/>
    </source>
</evidence>
<reference evidence="2" key="1">
    <citation type="journal article" date="2020" name="Stud. Mycol.">
        <title>101 Dothideomycetes genomes: a test case for predicting lifestyles and emergence of pathogens.</title>
        <authorList>
            <person name="Haridas S."/>
            <person name="Albert R."/>
            <person name="Binder M."/>
            <person name="Bloem J."/>
            <person name="Labutti K."/>
            <person name="Salamov A."/>
            <person name="Andreopoulos B."/>
            <person name="Baker S."/>
            <person name="Barry K."/>
            <person name="Bills G."/>
            <person name="Bluhm B."/>
            <person name="Cannon C."/>
            <person name="Castanera R."/>
            <person name="Culley D."/>
            <person name="Daum C."/>
            <person name="Ezra D."/>
            <person name="Gonzalez J."/>
            <person name="Henrissat B."/>
            <person name="Kuo A."/>
            <person name="Liang C."/>
            <person name="Lipzen A."/>
            <person name="Lutzoni F."/>
            <person name="Magnuson J."/>
            <person name="Mondo S."/>
            <person name="Nolan M."/>
            <person name="Ohm R."/>
            <person name="Pangilinan J."/>
            <person name="Park H.-J."/>
            <person name="Ramirez L."/>
            <person name="Alfaro M."/>
            <person name="Sun H."/>
            <person name="Tritt A."/>
            <person name="Yoshinaga Y."/>
            <person name="Zwiers L.-H."/>
            <person name="Turgeon B."/>
            <person name="Goodwin S."/>
            <person name="Spatafora J."/>
            <person name="Crous P."/>
            <person name="Grigoriev I."/>
        </authorList>
    </citation>
    <scope>NUCLEOTIDE SEQUENCE</scope>
    <source>
        <strain evidence="2">CBS 116435</strain>
    </source>
</reference>
<protein>
    <submittedName>
        <fullName evidence="2">Uncharacterized protein</fullName>
    </submittedName>
</protein>
<dbReference type="Proteomes" id="UP000799441">
    <property type="component" value="Unassembled WGS sequence"/>
</dbReference>
<keyword evidence="3" id="KW-1185">Reference proteome</keyword>
<keyword evidence="1" id="KW-1133">Transmembrane helix</keyword>
<evidence type="ECO:0000313" key="3">
    <source>
        <dbReference type="Proteomes" id="UP000799441"/>
    </source>
</evidence>
<dbReference type="OrthoDB" id="2580011at2759"/>
<comment type="caution">
    <text evidence="2">The sequence shown here is derived from an EMBL/GenBank/DDBJ whole genome shotgun (WGS) entry which is preliminary data.</text>
</comment>